<evidence type="ECO:0000313" key="1">
    <source>
        <dbReference type="EMBL" id="KAK3713687.1"/>
    </source>
</evidence>
<sequence>MLGLNFQQWILSLPRVAPYVGGSTQHHHIASGSPWAAVASSSSCCEALSNSLGSDSVVFPDDAAYPSTIGSFFSSRNHDLHPSCVAFPKSAQDVSTAVQVLSLGAQVWSGKCQFGIRGGGHTPFKGAANIDGGIVLDTLHLPSSGLSPNHETITVSPSTTWDQVYEGLAEKNRSTLGTKVAGVGVGGAATSCGVSYFSPRHGFICDMVENFEVVLATGDVVNANIKENPRLWKALRGGSNNFGVVTALTLRTFEQGVFWGGQTFHDIDTRKQHFRTVEQITNSHPFDPYAHFVTSLVMTNMTRDWFVANSLQYTKSNPPMPEPKVFKPFLDVPQTPPFPGAPPNTLRVDDVTGYSREFAAPLTYPKRWSFATISFAPNAGFMEQFFQMANDAMQTFFDLPGFVLALNYQAIPTVQSERHRGLDSLGPVHTEGNMVFIHWTLGFDQSEVDSEDAIQQVVQQLFEDANEKAKSMNVHRNYIQHTYAEQWQNPYDSRSKGTVRDLLETSRMYDPLQVFQKQVPGGFKLPQL</sequence>
<keyword evidence="1" id="KW-0560">Oxidoreductase</keyword>
<organism evidence="1 2">
    <name type="scientific">Vermiconidia calcicola</name>
    <dbReference type="NCBI Taxonomy" id="1690605"/>
    <lineage>
        <taxon>Eukaryota</taxon>
        <taxon>Fungi</taxon>
        <taxon>Dikarya</taxon>
        <taxon>Ascomycota</taxon>
        <taxon>Pezizomycotina</taxon>
        <taxon>Dothideomycetes</taxon>
        <taxon>Dothideomycetidae</taxon>
        <taxon>Mycosphaerellales</taxon>
        <taxon>Extremaceae</taxon>
        <taxon>Vermiconidia</taxon>
    </lineage>
</organism>
<keyword evidence="2" id="KW-1185">Reference proteome</keyword>
<protein>
    <submittedName>
        <fullName evidence="1">FAD-dependent monooxygenase ctb5</fullName>
    </submittedName>
</protein>
<reference evidence="1" key="1">
    <citation type="submission" date="2023-07" db="EMBL/GenBank/DDBJ databases">
        <title>Black Yeasts Isolated from many extreme environments.</title>
        <authorList>
            <person name="Coleine C."/>
            <person name="Stajich J.E."/>
            <person name="Selbmann L."/>
        </authorList>
    </citation>
    <scope>NUCLEOTIDE SEQUENCE</scope>
    <source>
        <strain evidence="1">CCFEE 5714</strain>
    </source>
</reference>
<dbReference type="EMBL" id="JAUTXU010000061">
    <property type="protein sequence ID" value="KAK3713687.1"/>
    <property type="molecule type" value="Genomic_DNA"/>
</dbReference>
<name>A0ACC3NC87_9PEZI</name>
<gene>
    <name evidence="1" type="primary">CTB5</name>
    <name evidence="1" type="ORF">LTR37_008381</name>
</gene>
<proteinExistence type="predicted"/>
<accession>A0ACC3NC87</accession>
<comment type="caution">
    <text evidence="1">The sequence shown here is derived from an EMBL/GenBank/DDBJ whole genome shotgun (WGS) entry which is preliminary data.</text>
</comment>
<keyword evidence="1" id="KW-0503">Monooxygenase</keyword>
<evidence type="ECO:0000313" key="2">
    <source>
        <dbReference type="Proteomes" id="UP001281147"/>
    </source>
</evidence>
<dbReference type="Proteomes" id="UP001281147">
    <property type="component" value="Unassembled WGS sequence"/>
</dbReference>